<gene>
    <name evidence="13" type="primary">DNAI4</name>
    <name evidence="13" type="synonym">dnai4</name>
</gene>
<dbReference type="InterPro" id="IPR015943">
    <property type="entry name" value="WD40/YVTN_repeat-like_dom_sf"/>
</dbReference>
<organism evidence="13 14">
    <name type="scientific">Myripristis murdjan</name>
    <name type="common">pinecone soldierfish</name>
    <dbReference type="NCBI Taxonomy" id="586833"/>
    <lineage>
        <taxon>Eukaryota</taxon>
        <taxon>Metazoa</taxon>
        <taxon>Chordata</taxon>
        <taxon>Craniata</taxon>
        <taxon>Vertebrata</taxon>
        <taxon>Euteleostomi</taxon>
        <taxon>Actinopterygii</taxon>
        <taxon>Neopterygii</taxon>
        <taxon>Teleostei</taxon>
        <taxon>Neoteleostei</taxon>
        <taxon>Acanthomorphata</taxon>
        <taxon>Holocentriformes</taxon>
        <taxon>Holocentridae</taxon>
        <taxon>Myripristis</taxon>
    </lineage>
</organism>
<keyword evidence="14" id="KW-1185">Reference proteome</keyword>
<keyword evidence="2" id="KW-0963">Cytoplasm</keyword>
<evidence type="ECO:0000256" key="5">
    <source>
        <dbReference type="ARBA" id="ARBA00022846"/>
    </source>
</evidence>
<evidence type="ECO:0000313" key="13">
    <source>
        <dbReference type="Ensembl" id="ENSMMDP00005030086.1"/>
    </source>
</evidence>
<dbReference type="InterPro" id="IPR036322">
    <property type="entry name" value="WD40_repeat_dom_sf"/>
</dbReference>
<dbReference type="PANTHER" id="PTHR12442">
    <property type="entry name" value="DYNEIN INTERMEDIATE CHAIN"/>
    <property type="match status" value="1"/>
</dbReference>
<dbReference type="FunFam" id="2.130.10.10:FF:001248">
    <property type="entry name" value="WD repeat domain 78"/>
    <property type="match status" value="1"/>
</dbReference>
<evidence type="ECO:0000256" key="6">
    <source>
        <dbReference type="ARBA" id="ARBA00023069"/>
    </source>
</evidence>
<keyword evidence="3" id="KW-0853">WD repeat</keyword>
<evidence type="ECO:0000256" key="10">
    <source>
        <dbReference type="ARBA" id="ARBA00040002"/>
    </source>
</evidence>
<keyword evidence="5" id="KW-0282">Flagellum</keyword>
<keyword evidence="6" id="KW-0969">Cilium</keyword>
<evidence type="ECO:0000256" key="3">
    <source>
        <dbReference type="ARBA" id="ARBA00022574"/>
    </source>
</evidence>
<dbReference type="Gene3D" id="2.130.10.10">
    <property type="entry name" value="YVTN repeat-like/Quinoprotein amine dehydrogenase"/>
    <property type="match status" value="1"/>
</dbReference>
<dbReference type="SUPFAM" id="SSF50978">
    <property type="entry name" value="WD40 repeat-like"/>
    <property type="match status" value="1"/>
</dbReference>
<reference evidence="13" key="1">
    <citation type="submission" date="2019-06" db="EMBL/GenBank/DDBJ databases">
        <authorList>
            <consortium name="Wellcome Sanger Institute Data Sharing"/>
        </authorList>
    </citation>
    <scope>NUCLEOTIDE SEQUENCE [LARGE SCALE GENOMIC DNA]</scope>
</reference>
<evidence type="ECO:0000256" key="12">
    <source>
        <dbReference type="SAM" id="MobiDB-lite"/>
    </source>
</evidence>
<evidence type="ECO:0000256" key="9">
    <source>
        <dbReference type="ARBA" id="ARBA00024190"/>
    </source>
</evidence>
<dbReference type="Pfam" id="PF00400">
    <property type="entry name" value="WD40"/>
    <property type="match status" value="2"/>
</dbReference>
<protein>
    <recommendedName>
        <fullName evidence="10">Dynein axonemal intermediate chain 4</fullName>
    </recommendedName>
    <alternativeName>
        <fullName evidence="11">WD repeat-containing protein 78</fullName>
    </alternativeName>
</protein>
<dbReference type="InterPro" id="IPR001680">
    <property type="entry name" value="WD40_rpt"/>
</dbReference>
<dbReference type="Ensembl" id="ENSMMDT00005030782.1">
    <property type="protein sequence ID" value="ENSMMDP00005030086.1"/>
    <property type="gene ID" value="ENSMMDG00005014145.1"/>
</dbReference>
<evidence type="ECO:0000256" key="1">
    <source>
        <dbReference type="ARBA" id="ARBA00004611"/>
    </source>
</evidence>
<comment type="subcellular location">
    <subcellularLocation>
        <location evidence="1">Cytoplasm</location>
        <location evidence="1">Cytoskeleton</location>
        <location evidence="1">Flagellum axoneme</location>
    </subcellularLocation>
    <subcellularLocation>
        <location evidence="9">Dynein axonemal particle</location>
    </subcellularLocation>
</comment>
<dbReference type="InterPro" id="IPR050687">
    <property type="entry name" value="Dynein_IC"/>
</dbReference>
<dbReference type="Proteomes" id="UP000472263">
    <property type="component" value="Chromosome 4"/>
</dbReference>
<evidence type="ECO:0000256" key="11">
    <source>
        <dbReference type="ARBA" id="ARBA00041557"/>
    </source>
</evidence>
<dbReference type="PANTHER" id="PTHR12442:SF12">
    <property type="entry name" value="DYNEIN AXONEMAL INTERMEDIATE CHAIN 4"/>
    <property type="match status" value="1"/>
</dbReference>
<evidence type="ECO:0000256" key="2">
    <source>
        <dbReference type="ARBA" id="ARBA00022490"/>
    </source>
</evidence>
<keyword evidence="7" id="KW-0206">Cytoskeleton</keyword>
<keyword evidence="8" id="KW-0966">Cell projection</keyword>
<proteinExistence type="predicted"/>
<evidence type="ECO:0000313" key="14">
    <source>
        <dbReference type="Proteomes" id="UP000472263"/>
    </source>
</evidence>
<evidence type="ECO:0000256" key="7">
    <source>
        <dbReference type="ARBA" id="ARBA00023212"/>
    </source>
</evidence>
<evidence type="ECO:0000256" key="4">
    <source>
        <dbReference type="ARBA" id="ARBA00022737"/>
    </source>
</evidence>
<accession>A0A667ZB15</accession>
<keyword evidence="4" id="KW-0677">Repeat</keyword>
<reference evidence="13" key="3">
    <citation type="submission" date="2025-09" db="UniProtKB">
        <authorList>
            <consortium name="Ensembl"/>
        </authorList>
    </citation>
    <scope>IDENTIFICATION</scope>
</reference>
<feature type="compositionally biased region" description="Basic and acidic residues" evidence="12">
    <location>
        <begin position="109"/>
        <end position="119"/>
    </location>
</feature>
<evidence type="ECO:0000256" key="8">
    <source>
        <dbReference type="ARBA" id="ARBA00023273"/>
    </source>
</evidence>
<sequence>VKEQVTEDMLNEVVNIYLTETETITHLDMPGISVSVDADDAEAIKERNNRYAELCKNRMGNDKYMDRSMQAFIGASKSKQVQCDSIVMVDTATTWDMYDSFYGAEQDKTELTAEPEKSGYSESIVNSSRGPEKTTSLLSTTSIGNTTLEDDAADPRLILQSEKFQKVLLVMERCILANIFQPKLAAYRQLPIVEGKHNEQQDKEKRNQLFFNVLIVLDCDSVVTPETMEHREEDVERSLSPTLESLWVFSCELTKGRTISCMAWNKKNPDLLAVGYGEFDFRDQTPGLVCCWSLKNPTWPERVYHCNTGVTSLDFSAKHPYRLAVGMTDGTIAIYYVYSQDKTCAVSSSKCSKKHYSSTWQVKWAEQDMGLSGDDKEEALMSISADGRISKWFLHDDLDCVELMRLKRMQEEKDEMETEVKDKKKKGEILRSLNAGFCFDFHPVDSSIYLAGSIDGTIYKCSSSNSQQFLETYSQHFGPVTRIKWCPFNPNVFLSCSLDWTIKLWIQDQLTPLLCLTSTQKQVHDIMWSPKWATVFGAINEGQMKIWNLDYSTLDPVIVHMAAPGVKMTSLLFALQTDCVLVGDNSGQVTVYQIKNFTVGEGNQVRLNKK</sequence>
<dbReference type="GeneTree" id="ENSGT00940000156209"/>
<dbReference type="GO" id="GO:0003341">
    <property type="term" value="P:cilium movement"/>
    <property type="evidence" value="ECO:0007669"/>
    <property type="project" value="TreeGrafter"/>
</dbReference>
<dbReference type="GO" id="GO:0005858">
    <property type="term" value="C:axonemal dynein complex"/>
    <property type="evidence" value="ECO:0007669"/>
    <property type="project" value="TreeGrafter"/>
</dbReference>
<name>A0A667ZB15_9TELE</name>
<dbReference type="AlphaFoldDB" id="A0A667ZB15"/>
<reference evidence="13" key="2">
    <citation type="submission" date="2025-08" db="UniProtKB">
        <authorList>
            <consortium name="Ensembl"/>
        </authorList>
    </citation>
    <scope>IDENTIFICATION</scope>
</reference>
<feature type="region of interest" description="Disordered" evidence="12">
    <location>
        <begin position="109"/>
        <end position="138"/>
    </location>
</feature>
<dbReference type="GO" id="GO:0045503">
    <property type="term" value="F:dynein light chain binding"/>
    <property type="evidence" value="ECO:0007669"/>
    <property type="project" value="TreeGrafter"/>
</dbReference>
<dbReference type="SMART" id="SM00320">
    <property type="entry name" value="WD40"/>
    <property type="match status" value="5"/>
</dbReference>
<feature type="compositionally biased region" description="Polar residues" evidence="12">
    <location>
        <begin position="120"/>
        <end position="138"/>
    </location>
</feature>
<dbReference type="GO" id="GO:0120293">
    <property type="term" value="C:dynein axonemal particle"/>
    <property type="evidence" value="ECO:0007669"/>
    <property type="project" value="UniProtKB-SubCell"/>
</dbReference>
<dbReference type="GO" id="GO:0045504">
    <property type="term" value="F:dynein heavy chain binding"/>
    <property type="evidence" value="ECO:0007669"/>
    <property type="project" value="TreeGrafter"/>
</dbReference>